<keyword evidence="1" id="KW-0812">Transmembrane</keyword>
<dbReference type="RefSeq" id="WP_184174390.1">
    <property type="nucleotide sequence ID" value="NZ_JACHGF010000003.1"/>
</dbReference>
<proteinExistence type="predicted"/>
<protein>
    <submittedName>
        <fullName evidence="2">Uncharacterized protein</fullName>
    </submittedName>
</protein>
<keyword evidence="1" id="KW-1133">Transmembrane helix</keyword>
<gene>
    <name evidence="2" type="ORF">HNQ92_002594</name>
</gene>
<dbReference type="EMBL" id="JACHGF010000003">
    <property type="protein sequence ID" value="MBB5284451.1"/>
    <property type="molecule type" value="Genomic_DNA"/>
</dbReference>
<reference evidence="2 3" key="1">
    <citation type="submission" date="2020-08" db="EMBL/GenBank/DDBJ databases">
        <title>Genomic Encyclopedia of Type Strains, Phase IV (KMG-IV): sequencing the most valuable type-strain genomes for metagenomic binning, comparative biology and taxonomic classification.</title>
        <authorList>
            <person name="Goeker M."/>
        </authorList>
    </citation>
    <scope>NUCLEOTIDE SEQUENCE [LARGE SCALE GENOMIC DNA]</scope>
    <source>
        <strain evidence="2 3">DSM 105074</strain>
    </source>
</reference>
<dbReference type="Proteomes" id="UP000557307">
    <property type="component" value="Unassembled WGS sequence"/>
</dbReference>
<keyword evidence="3" id="KW-1185">Reference proteome</keyword>
<name>A0A840TLK6_9BACT</name>
<keyword evidence="1" id="KW-0472">Membrane</keyword>
<evidence type="ECO:0000313" key="2">
    <source>
        <dbReference type="EMBL" id="MBB5284451.1"/>
    </source>
</evidence>
<dbReference type="AlphaFoldDB" id="A0A840TLK6"/>
<organism evidence="2 3">
    <name type="scientific">Rhabdobacter roseus</name>
    <dbReference type="NCBI Taxonomy" id="1655419"/>
    <lineage>
        <taxon>Bacteria</taxon>
        <taxon>Pseudomonadati</taxon>
        <taxon>Bacteroidota</taxon>
        <taxon>Cytophagia</taxon>
        <taxon>Cytophagales</taxon>
        <taxon>Cytophagaceae</taxon>
        <taxon>Rhabdobacter</taxon>
    </lineage>
</organism>
<feature type="transmembrane region" description="Helical" evidence="1">
    <location>
        <begin position="20"/>
        <end position="53"/>
    </location>
</feature>
<comment type="caution">
    <text evidence="2">The sequence shown here is derived from an EMBL/GenBank/DDBJ whole genome shotgun (WGS) entry which is preliminary data.</text>
</comment>
<evidence type="ECO:0000256" key="1">
    <source>
        <dbReference type="SAM" id="Phobius"/>
    </source>
</evidence>
<accession>A0A840TLK6</accession>
<sequence length="67" mass="7259">MEPQTQFLFLPVYRPSYRFFQAVLGLIWLIALVVATIVTLAAAPIVLVGGAGYLALRRLVQKGGAAQ</sequence>
<evidence type="ECO:0000313" key="3">
    <source>
        <dbReference type="Proteomes" id="UP000557307"/>
    </source>
</evidence>